<reference evidence="1" key="1">
    <citation type="submission" date="2021-10" db="EMBL/GenBank/DDBJ databases">
        <authorList>
            <person name="Piombo E."/>
        </authorList>
    </citation>
    <scope>NUCLEOTIDE SEQUENCE</scope>
</reference>
<gene>
    <name evidence="1" type="ORF">CRHIZ90672A_00002044</name>
</gene>
<dbReference type="Proteomes" id="UP000696573">
    <property type="component" value="Unassembled WGS sequence"/>
</dbReference>
<dbReference type="AlphaFoldDB" id="A0A9N9VQI9"/>
<keyword evidence="2" id="KW-1185">Reference proteome</keyword>
<sequence>MKDFLQQCRNFFAGTFEEDRKRWLGTCTQVLPLLMMNTNWDEQSLQSYFLTQIPEEKEYEALLIRCMPSLWALVRYFAQWPFNTSSSPMTNLTFPGLLRAICAEDTM</sequence>
<evidence type="ECO:0000313" key="1">
    <source>
        <dbReference type="EMBL" id="CAH0028070.1"/>
    </source>
</evidence>
<dbReference type="OrthoDB" id="10325371at2759"/>
<proteinExistence type="predicted"/>
<evidence type="ECO:0000313" key="2">
    <source>
        <dbReference type="Proteomes" id="UP000696573"/>
    </source>
</evidence>
<accession>A0A9N9VQI9</accession>
<comment type="caution">
    <text evidence="1">The sequence shown here is derived from an EMBL/GenBank/DDBJ whole genome shotgun (WGS) entry which is preliminary data.</text>
</comment>
<dbReference type="EMBL" id="CABFNQ020000730">
    <property type="protein sequence ID" value="CAH0028070.1"/>
    <property type="molecule type" value="Genomic_DNA"/>
</dbReference>
<name>A0A9N9VQI9_9HYPO</name>
<protein>
    <submittedName>
        <fullName evidence="1">Uncharacterized protein</fullName>
    </submittedName>
</protein>
<organism evidence="1 2">
    <name type="scientific">Clonostachys rhizophaga</name>
    <dbReference type="NCBI Taxonomy" id="160324"/>
    <lineage>
        <taxon>Eukaryota</taxon>
        <taxon>Fungi</taxon>
        <taxon>Dikarya</taxon>
        <taxon>Ascomycota</taxon>
        <taxon>Pezizomycotina</taxon>
        <taxon>Sordariomycetes</taxon>
        <taxon>Hypocreomycetidae</taxon>
        <taxon>Hypocreales</taxon>
        <taxon>Bionectriaceae</taxon>
        <taxon>Clonostachys</taxon>
    </lineage>
</organism>